<evidence type="ECO:0000313" key="2">
    <source>
        <dbReference type="Proteomes" id="UP000748308"/>
    </source>
</evidence>
<gene>
    <name evidence="1" type="ORF">FJY75_05930</name>
</gene>
<accession>A0A938BNM5</accession>
<protein>
    <submittedName>
        <fullName evidence="1">6-bladed beta-propeller</fullName>
    </submittedName>
</protein>
<name>A0A938BNM5_UNCEI</name>
<proteinExistence type="predicted"/>
<dbReference type="Proteomes" id="UP000748308">
    <property type="component" value="Unassembled WGS sequence"/>
</dbReference>
<dbReference type="InterPro" id="IPR011042">
    <property type="entry name" value="6-blade_b-propeller_TolB-like"/>
</dbReference>
<dbReference type="EMBL" id="VGIY01000114">
    <property type="protein sequence ID" value="MBM3317373.1"/>
    <property type="molecule type" value="Genomic_DNA"/>
</dbReference>
<evidence type="ECO:0000313" key="1">
    <source>
        <dbReference type="EMBL" id="MBM3317373.1"/>
    </source>
</evidence>
<dbReference type="AlphaFoldDB" id="A0A938BNM5"/>
<sequence>MVELWRLESTTSTGELLLGGIEAIEWGPDGFIYMLDYLLKTVHIIQSDGMYVRSIGRAGEGPGEFGSTNGLVIDDRGRRIGVSDYSRQRITFLSLDGLPAGEWLPQPVDGSRARPYKARMGRDRIIVSCRILSPRGDQATLRYLSGLFDEQGALVNVLFERRHELDRTQAMVFDEETAEPLSIFAVDQQGRTLLAPAYGSYEVHCFDSSGVRTHVIMREYDRLARTPAERESEHAMLVQSLSAFPNSQVRSSAWVRDILQVTARPDGCMWVESSRGWRPEEPGVALVIDQFDEEGRFARQAVLHGPMDHWEDFVCVHGDTLLRVTSATSTWAAALASPPSGDAERIEEAEAQLVICYRLVRVGG</sequence>
<comment type="caution">
    <text evidence="1">The sequence shown here is derived from an EMBL/GenBank/DDBJ whole genome shotgun (WGS) entry which is preliminary data.</text>
</comment>
<dbReference type="SUPFAM" id="SSF101898">
    <property type="entry name" value="NHL repeat"/>
    <property type="match status" value="1"/>
</dbReference>
<dbReference type="Pfam" id="PF17170">
    <property type="entry name" value="DUF5128"/>
    <property type="match status" value="1"/>
</dbReference>
<dbReference type="Gene3D" id="2.120.10.30">
    <property type="entry name" value="TolB, C-terminal domain"/>
    <property type="match status" value="1"/>
</dbReference>
<organism evidence="1 2">
    <name type="scientific">Eiseniibacteriota bacterium</name>
    <dbReference type="NCBI Taxonomy" id="2212470"/>
    <lineage>
        <taxon>Bacteria</taxon>
        <taxon>Candidatus Eiseniibacteriota</taxon>
    </lineage>
</organism>
<reference evidence="1" key="1">
    <citation type="submission" date="2019-03" db="EMBL/GenBank/DDBJ databases">
        <title>Lake Tanganyika Metagenome-Assembled Genomes (MAGs).</title>
        <authorList>
            <person name="Tran P."/>
        </authorList>
    </citation>
    <scope>NUCLEOTIDE SEQUENCE</scope>
    <source>
        <strain evidence="1">M_DeepCast_400m_m2_100</strain>
    </source>
</reference>